<accession>A0A367RP49</accession>
<dbReference type="EMBL" id="LXQD01000098">
    <property type="protein sequence ID" value="RCJ38326.1"/>
    <property type="molecule type" value="Genomic_DNA"/>
</dbReference>
<keyword evidence="1" id="KW-1133">Transmembrane helix</keyword>
<reference evidence="2" key="1">
    <citation type="submission" date="2016-04" db="EMBL/GenBank/DDBJ databases">
        <authorList>
            <person name="Tabuchi Yagui T.R."/>
        </authorList>
    </citation>
    <scope>NUCLEOTIDE SEQUENCE [LARGE SCALE GENOMIC DNA]</scope>
    <source>
        <strain evidence="2">NIES-26</strain>
    </source>
</reference>
<keyword evidence="1" id="KW-0472">Membrane</keyword>
<dbReference type="AlphaFoldDB" id="A0A367RP49"/>
<feature type="transmembrane region" description="Helical" evidence="1">
    <location>
        <begin position="33"/>
        <end position="51"/>
    </location>
</feature>
<evidence type="ECO:0008006" key="4">
    <source>
        <dbReference type="Google" id="ProtNLM"/>
    </source>
</evidence>
<proteinExistence type="predicted"/>
<gene>
    <name evidence="2" type="ORF">A6770_13315</name>
</gene>
<name>A0A367RP49_9NOSO</name>
<evidence type="ECO:0000256" key="1">
    <source>
        <dbReference type="SAM" id="Phobius"/>
    </source>
</evidence>
<sequence>MNPNESPDPEKLNKLLVQIDGFKDWYWRLHIRNLWISNAMITFGIFLGLSVTATGFLGYGVASGIFGLIITLFISLQNAFNFAEKAEFYRVIHAEAKILRDRLRYKVHSSTDFDAIVDSLIILRRQAEKDIPKGKGMEVVKDIYVKLPPEIHKP</sequence>
<evidence type="ECO:0000313" key="3">
    <source>
        <dbReference type="Proteomes" id="UP000252107"/>
    </source>
</evidence>
<organism evidence="2 3">
    <name type="scientific">Nostoc minutum NIES-26</name>
    <dbReference type="NCBI Taxonomy" id="1844469"/>
    <lineage>
        <taxon>Bacteria</taxon>
        <taxon>Bacillati</taxon>
        <taxon>Cyanobacteriota</taxon>
        <taxon>Cyanophyceae</taxon>
        <taxon>Nostocales</taxon>
        <taxon>Nostocaceae</taxon>
        <taxon>Nostoc</taxon>
    </lineage>
</organism>
<keyword evidence="1" id="KW-0812">Transmembrane</keyword>
<keyword evidence="3" id="KW-1185">Reference proteome</keyword>
<comment type="caution">
    <text evidence="2">The sequence shown here is derived from an EMBL/GenBank/DDBJ whole genome shotgun (WGS) entry which is preliminary data.</text>
</comment>
<evidence type="ECO:0000313" key="2">
    <source>
        <dbReference type="EMBL" id="RCJ38326.1"/>
    </source>
</evidence>
<protein>
    <recommendedName>
        <fullName evidence="4">SMODS and SLOG-associating 2TM effector domain-containing protein</fullName>
    </recommendedName>
</protein>
<dbReference type="Proteomes" id="UP000252107">
    <property type="component" value="Unassembled WGS sequence"/>
</dbReference>
<feature type="transmembrane region" description="Helical" evidence="1">
    <location>
        <begin position="57"/>
        <end position="76"/>
    </location>
</feature>